<protein>
    <recommendedName>
        <fullName evidence="3">Response regulatory domain-containing protein</fullName>
    </recommendedName>
</protein>
<dbReference type="AlphaFoldDB" id="A0A2S7KA74"/>
<dbReference type="SMART" id="SM00421">
    <property type="entry name" value="HTH_LUXR"/>
    <property type="match status" value="1"/>
</dbReference>
<dbReference type="InterPro" id="IPR001789">
    <property type="entry name" value="Sig_transdc_resp-reg_receiver"/>
</dbReference>
<feature type="domain" description="Response regulatory" evidence="3">
    <location>
        <begin position="14"/>
        <end position="131"/>
    </location>
</feature>
<dbReference type="InterPro" id="IPR000792">
    <property type="entry name" value="Tscrpt_reg_LuxR_C"/>
</dbReference>
<comment type="caution">
    <text evidence="4">The sequence shown here is derived from an EMBL/GenBank/DDBJ whole genome shotgun (WGS) entry which is preliminary data.</text>
</comment>
<dbReference type="SUPFAM" id="SSF46894">
    <property type="entry name" value="C-terminal effector domain of the bipartite response regulators"/>
    <property type="match status" value="1"/>
</dbReference>
<dbReference type="InterPro" id="IPR039420">
    <property type="entry name" value="WalR-like"/>
</dbReference>
<gene>
    <name evidence="4" type="ORF">CW354_00430</name>
</gene>
<evidence type="ECO:0000313" key="4">
    <source>
        <dbReference type="EMBL" id="PQA89378.1"/>
    </source>
</evidence>
<dbReference type="Proteomes" id="UP000239504">
    <property type="component" value="Unassembled WGS sequence"/>
</dbReference>
<organism evidence="4 5">
    <name type="scientific">Hyphococcus luteus</name>
    <dbReference type="NCBI Taxonomy" id="2058213"/>
    <lineage>
        <taxon>Bacteria</taxon>
        <taxon>Pseudomonadati</taxon>
        <taxon>Pseudomonadota</taxon>
        <taxon>Alphaproteobacteria</taxon>
        <taxon>Parvularculales</taxon>
        <taxon>Parvularculaceae</taxon>
        <taxon>Hyphococcus</taxon>
    </lineage>
</organism>
<accession>A0A2S7KA74</accession>
<dbReference type="Gene3D" id="3.30.450.20">
    <property type="entry name" value="PAS domain"/>
    <property type="match status" value="1"/>
</dbReference>
<dbReference type="GO" id="GO:0006355">
    <property type="term" value="P:regulation of DNA-templated transcription"/>
    <property type="evidence" value="ECO:0007669"/>
    <property type="project" value="InterPro"/>
</dbReference>
<feature type="modified residue" description="4-aspartylphosphate" evidence="2">
    <location>
        <position position="65"/>
    </location>
</feature>
<keyword evidence="1" id="KW-0238">DNA-binding</keyword>
<dbReference type="OrthoDB" id="5497412at2"/>
<dbReference type="SUPFAM" id="SSF52172">
    <property type="entry name" value="CheY-like"/>
    <property type="match status" value="1"/>
</dbReference>
<dbReference type="Pfam" id="PF00072">
    <property type="entry name" value="Response_reg"/>
    <property type="match status" value="1"/>
</dbReference>
<dbReference type="GO" id="GO:0003677">
    <property type="term" value="F:DNA binding"/>
    <property type="evidence" value="ECO:0007669"/>
    <property type="project" value="UniProtKB-KW"/>
</dbReference>
<sequence>MRSMGELMSDQSPRMICIDDDPLALDQLRFSLDEIRLPIRCDYFGSPAKALSAHRSNPADLVLSDLRLGATTGLKLIAEMRHYSQDGIYMLISGQADLESALAAMNYGDVYRFFTKPAEKENLGAGLCDALSELNARRLRSVSLTTLGAVEQLTIGVAAIGLNGELIFANAAAKQIFEESGFFDMRGEAVIRSVNPEESRRFQEFLQAAASHPGDLHERCMFRFTMPEKSTPVTFSLSYSAAGGPQDQPFFNVLVLDPARRSMPEAAEIAAALNLTPSEARIVHGLAEGDNMEEAARRAGVSLSTARSYLKTVFSKTGVSRQAELVRLTLLACA</sequence>
<name>A0A2S7KA74_9PROT</name>
<keyword evidence="5" id="KW-1185">Reference proteome</keyword>
<dbReference type="Gene3D" id="3.40.50.2300">
    <property type="match status" value="1"/>
</dbReference>
<dbReference type="EMBL" id="PJCH01000001">
    <property type="protein sequence ID" value="PQA89378.1"/>
    <property type="molecule type" value="Genomic_DNA"/>
</dbReference>
<proteinExistence type="predicted"/>
<dbReference type="PANTHER" id="PTHR43214:SF42">
    <property type="entry name" value="TRANSCRIPTIONAL REGULATORY PROTEIN DESR"/>
    <property type="match status" value="1"/>
</dbReference>
<dbReference type="PROSITE" id="PS50110">
    <property type="entry name" value="RESPONSE_REGULATORY"/>
    <property type="match status" value="1"/>
</dbReference>
<evidence type="ECO:0000256" key="1">
    <source>
        <dbReference type="ARBA" id="ARBA00023125"/>
    </source>
</evidence>
<dbReference type="Gene3D" id="1.10.10.10">
    <property type="entry name" value="Winged helix-like DNA-binding domain superfamily/Winged helix DNA-binding domain"/>
    <property type="match status" value="1"/>
</dbReference>
<dbReference type="PANTHER" id="PTHR43214">
    <property type="entry name" value="TWO-COMPONENT RESPONSE REGULATOR"/>
    <property type="match status" value="1"/>
</dbReference>
<keyword evidence="2" id="KW-0597">Phosphoprotein</keyword>
<dbReference type="InterPro" id="IPR016032">
    <property type="entry name" value="Sig_transdc_resp-reg_C-effctor"/>
</dbReference>
<evidence type="ECO:0000313" key="5">
    <source>
        <dbReference type="Proteomes" id="UP000239504"/>
    </source>
</evidence>
<evidence type="ECO:0000259" key="3">
    <source>
        <dbReference type="PROSITE" id="PS50110"/>
    </source>
</evidence>
<dbReference type="SMART" id="SM00448">
    <property type="entry name" value="REC"/>
    <property type="match status" value="1"/>
</dbReference>
<dbReference type="GO" id="GO:0000160">
    <property type="term" value="P:phosphorelay signal transduction system"/>
    <property type="evidence" value="ECO:0007669"/>
    <property type="project" value="InterPro"/>
</dbReference>
<evidence type="ECO:0000256" key="2">
    <source>
        <dbReference type="PROSITE-ProRule" id="PRU00169"/>
    </source>
</evidence>
<dbReference type="InterPro" id="IPR011006">
    <property type="entry name" value="CheY-like_superfamily"/>
</dbReference>
<dbReference type="InterPro" id="IPR036388">
    <property type="entry name" value="WH-like_DNA-bd_sf"/>
</dbReference>
<reference evidence="4 5" key="1">
    <citation type="submission" date="2017-12" db="EMBL/GenBank/DDBJ databases">
        <authorList>
            <person name="Hurst M.R.H."/>
        </authorList>
    </citation>
    <scope>NUCLEOTIDE SEQUENCE [LARGE SCALE GENOMIC DNA]</scope>
    <source>
        <strain evidence="4 5">SY-3-19</strain>
    </source>
</reference>